<organism evidence="3 4">
    <name type="scientific">Herbiconiux moechotypicola</name>
    <dbReference type="NCBI Taxonomy" id="637393"/>
    <lineage>
        <taxon>Bacteria</taxon>
        <taxon>Bacillati</taxon>
        <taxon>Actinomycetota</taxon>
        <taxon>Actinomycetes</taxon>
        <taxon>Micrococcales</taxon>
        <taxon>Microbacteriaceae</taxon>
        <taxon>Herbiconiux</taxon>
    </lineage>
</organism>
<name>A0ABN3DLD8_9MICO</name>
<evidence type="ECO:0000259" key="2">
    <source>
        <dbReference type="PROSITE" id="PS50937"/>
    </source>
</evidence>
<dbReference type="InterPro" id="IPR000551">
    <property type="entry name" value="MerR-type_HTH_dom"/>
</dbReference>
<keyword evidence="1" id="KW-0238">DNA-binding</keyword>
<dbReference type="Pfam" id="PF07739">
    <property type="entry name" value="TipAS"/>
    <property type="match status" value="1"/>
</dbReference>
<dbReference type="PANTHER" id="PTHR30204:SF97">
    <property type="entry name" value="MERR FAMILY REGULATORY PROTEIN"/>
    <property type="match status" value="1"/>
</dbReference>
<dbReference type="Gene3D" id="1.10.1660.10">
    <property type="match status" value="1"/>
</dbReference>
<evidence type="ECO:0000256" key="1">
    <source>
        <dbReference type="ARBA" id="ARBA00023125"/>
    </source>
</evidence>
<comment type="caution">
    <text evidence="3">The sequence shown here is derived from an EMBL/GenBank/DDBJ whole genome shotgun (WGS) entry which is preliminary data.</text>
</comment>
<dbReference type="InterPro" id="IPR009061">
    <property type="entry name" value="DNA-bd_dom_put_sf"/>
</dbReference>
<dbReference type="PANTHER" id="PTHR30204">
    <property type="entry name" value="REDOX-CYCLING DRUG-SENSING TRANSCRIPTIONAL ACTIVATOR SOXR"/>
    <property type="match status" value="1"/>
</dbReference>
<evidence type="ECO:0000313" key="3">
    <source>
        <dbReference type="EMBL" id="GAA2235319.1"/>
    </source>
</evidence>
<dbReference type="InterPro" id="IPR036244">
    <property type="entry name" value="TipA-like_antibiotic-bd"/>
</dbReference>
<dbReference type="PROSITE" id="PS50937">
    <property type="entry name" value="HTH_MERR_2"/>
    <property type="match status" value="1"/>
</dbReference>
<dbReference type="RefSeq" id="WP_259479519.1">
    <property type="nucleotide sequence ID" value="NZ_BAAAQY010000005.1"/>
</dbReference>
<dbReference type="EMBL" id="BAAAQY010000005">
    <property type="protein sequence ID" value="GAA2235319.1"/>
    <property type="molecule type" value="Genomic_DNA"/>
</dbReference>
<dbReference type="Gene3D" id="1.10.490.50">
    <property type="entry name" value="Antibiotic binding domain of TipA-like multidrug resistance regulators"/>
    <property type="match status" value="1"/>
</dbReference>
<gene>
    <name evidence="3" type="ORF">GCM10009851_20430</name>
</gene>
<protein>
    <submittedName>
        <fullName evidence="3">TipAS antibiotic-recognition domain-containing protein</fullName>
    </submittedName>
</protein>
<dbReference type="Pfam" id="PF13411">
    <property type="entry name" value="MerR_1"/>
    <property type="match status" value="1"/>
</dbReference>
<dbReference type="PRINTS" id="PR00040">
    <property type="entry name" value="HTHMERR"/>
</dbReference>
<reference evidence="3 4" key="1">
    <citation type="journal article" date="2019" name="Int. J. Syst. Evol. Microbiol.">
        <title>The Global Catalogue of Microorganisms (GCM) 10K type strain sequencing project: providing services to taxonomists for standard genome sequencing and annotation.</title>
        <authorList>
            <consortium name="The Broad Institute Genomics Platform"/>
            <consortium name="The Broad Institute Genome Sequencing Center for Infectious Disease"/>
            <person name="Wu L."/>
            <person name="Ma J."/>
        </authorList>
    </citation>
    <scope>NUCLEOTIDE SEQUENCE [LARGE SCALE GENOMIC DNA]</scope>
    <source>
        <strain evidence="3 4">JCM 16117</strain>
    </source>
</reference>
<dbReference type="InterPro" id="IPR047057">
    <property type="entry name" value="MerR_fam"/>
</dbReference>
<keyword evidence="4" id="KW-1185">Reference proteome</keyword>
<dbReference type="SUPFAM" id="SSF46955">
    <property type="entry name" value="Putative DNA-binding domain"/>
    <property type="match status" value="1"/>
</dbReference>
<dbReference type="SUPFAM" id="SSF89082">
    <property type="entry name" value="Antibiotic binding domain of TipA-like multidrug resistance regulators"/>
    <property type="match status" value="1"/>
</dbReference>
<dbReference type="SMART" id="SM00422">
    <property type="entry name" value="HTH_MERR"/>
    <property type="match status" value="1"/>
</dbReference>
<dbReference type="InterPro" id="IPR012925">
    <property type="entry name" value="TipAS_dom"/>
</dbReference>
<evidence type="ECO:0000313" key="4">
    <source>
        <dbReference type="Proteomes" id="UP001500929"/>
    </source>
</evidence>
<accession>A0ABN3DLD8</accession>
<dbReference type="Proteomes" id="UP001500929">
    <property type="component" value="Unassembled WGS sequence"/>
</dbReference>
<proteinExistence type="predicted"/>
<sequence>MTNATPGEWSIQEVARLAGTTSRTLRHYDSLGLVRPARVGANGYRYYDEAALLRLQRVLLLRELGLGLPAVAEVLGHATTETDALRSHLGWLDSERSRLDRQIASVRSTLTSLERKEALMAETMFDGFDHTRHREEVEQRWGADAYAAGDAWWSSQSDEQKAQWQGALSALNADWQDAAERGLDPAGAEAQALAARHHDWLAGIPGVPRSASGALAADYLTGLGELYLTDERFAANYGGLDGARFVRDALAHFALSLE</sequence>
<feature type="domain" description="HTH merR-type" evidence="2">
    <location>
        <begin position="8"/>
        <end position="77"/>
    </location>
</feature>